<dbReference type="STRING" id="471852.Tcur_0718"/>
<feature type="domain" description="DUF397" evidence="1">
    <location>
        <begin position="15"/>
        <end position="66"/>
    </location>
</feature>
<evidence type="ECO:0000313" key="2">
    <source>
        <dbReference type="EMBL" id="ACY96311.1"/>
    </source>
</evidence>
<dbReference type="eggNOG" id="ENOG502ZKYS">
    <property type="taxonomic scope" value="Bacteria"/>
</dbReference>
<dbReference type="Pfam" id="PF04149">
    <property type="entry name" value="DUF397"/>
    <property type="match status" value="1"/>
</dbReference>
<protein>
    <recommendedName>
        <fullName evidence="1">DUF397 domain-containing protein</fullName>
    </recommendedName>
</protein>
<keyword evidence="3" id="KW-1185">Reference proteome</keyword>
<gene>
    <name evidence="2" type="ordered locus">Tcur_0718</name>
</gene>
<sequence>MSEGRGSVVDFSRIQWRKSSRSTQEGNCVEVASGRAVVPARDFRNPDGPVLGFGPDEWRAFISSVKTGRHDLH</sequence>
<dbReference type="AlphaFoldDB" id="D1A5F1"/>
<organism evidence="2 3">
    <name type="scientific">Thermomonospora curvata (strain ATCC 19995 / DSM 43183 / JCM 3096 / KCTC 9072 / NBRC 15933 / NCIMB 10081 / Henssen B9)</name>
    <dbReference type="NCBI Taxonomy" id="471852"/>
    <lineage>
        <taxon>Bacteria</taxon>
        <taxon>Bacillati</taxon>
        <taxon>Actinomycetota</taxon>
        <taxon>Actinomycetes</taxon>
        <taxon>Streptosporangiales</taxon>
        <taxon>Thermomonosporaceae</taxon>
        <taxon>Thermomonospora</taxon>
    </lineage>
</organism>
<proteinExistence type="predicted"/>
<dbReference type="RefSeq" id="WP_012851095.1">
    <property type="nucleotide sequence ID" value="NC_013510.1"/>
</dbReference>
<accession>D1A5F1</accession>
<dbReference type="EMBL" id="CP001738">
    <property type="protein sequence ID" value="ACY96311.1"/>
    <property type="molecule type" value="Genomic_DNA"/>
</dbReference>
<dbReference type="HOGENOM" id="CLU_131550_2_0_11"/>
<dbReference type="Proteomes" id="UP000001918">
    <property type="component" value="Chromosome"/>
</dbReference>
<dbReference type="KEGG" id="tcu:Tcur_0718"/>
<dbReference type="InterPro" id="IPR007278">
    <property type="entry name" value="DUF397"/>
</dbReference>
<evidence type="ECO:0000259" key="1">
    <source>
        <dbReference type="Pfam" id="PF04149"/>
    </source>
</evidence>
<evidence type="ECO:0000313" key="3">
    <source>
        <dbReference type="Proteomes" id="UP000001918"/>
    </source>
</evidence>
<dbReference type="OrthoDB" id="3480599at2"/>
<name>D1A5F1_THECD</name>
<reference evidence="2 3" key="1">
    <citation type="journal article" date="2011" name="Stand. Genomic Sci.">
        <title>Complete genome sequence of Thermomonospora curvata type strain (B9).</title>
        <authorList>
            <person name="Chertkov O."/>
            <person name="Sikorski J."/>
            <person name="Nolan M."/>
            <person name="Lapidus A."/>
            <person name="Lucas S."/>
            <person name="Del Rio T.G."/>
            <person name="Tice H."/>
            <person name="Cheng J.F."/>
            <person name="Goodwin L."/>
            <person name="Pitluck S."/>
            <person name="Liolios K."/>
            <person name="Ivanova N."/>
            <person name="Mavromatis K."/>
            <person name="Mikhailova N."/>
            <person name="Ovchinnikova G."/>
            <person name="Pati A."/>
            <person name="Chen A."/>
            <person name="Palaniappan K."/>
            <person name="Djao O.D."/>
            <person name="Land M."/>
            <person name="Hauser L."/>
            <person name="Chang Y.J."/>
            <person name="Jeffries C.D."/>
            <person name="Brettin T."/>
            <person name="Han C."/>
            <person name="Detter J.C."/>
            <person name="Rohde M."/>
            <person name="Goker M."/>
            <person name="Woyke T."/>
            <person name="Bristow J."/>
            <person name="Eisen J.A."/>
            <person name="Markowitz V."/>
            <person name="Hugenholtz P."/>
            <person name="Klenk H.P."/>
            <person name="Kyrpides N.C."/>
        </authorList>
    </citation>
    <scope>NUCLEOTIDE SEQUENCE [LARGE SCALE GENOMIC DNA]</scope>
    <source>
        <strain evidence="3">ATCC 19995 / DSM 43183 / JCM 3096 / KCTC 9072 / NBRC 15933 / NCIMB 10081 / Henssen B9</strain>
    </source>
</reference>